<dbReference type="Pfam" id="PF13434">
    <property type="entry name" value="Lys_Orn_oxgnase"/>
    <property type="match status" value="1"/>
</dbReference>
<keyword evidence="9 16" id="KW-0560">Oxidoreductase</keyword>
<dbReference type="SUPFAM" id="SSF51905">
    <property type="entry name" value="FAD/NAD(P)-binding domain"/>
    <property type="match status" value="2"/>
</dbReference>
<dbReference type="PANTHER" id="PTHR42802:SF1">
    <property type="entry name" value="L-ORNITHINE N(5)-MONOOXYGENASE"/>
    <property type="match status" value="1"/>
</dbReference>
<proteinExistence type="inferred from homology"/>
<evidence type="ECO:0000256" key="12">
    <source>
        <dbReference type="ARBA" id="ARBA00031158"/>
    </source>
</evidence>
<comment type="cofactor">
    <cofactor evidence="1">
        <name>FAD</name>
        <dbReference type="ChEBI" id="CHEBI:57692"/>
    </cofactor>
</comment>
<keyword evidence="17" id="KW-1185">Reference proteome</keyword>
<comment type="catalytic activity">
    <reaction evidence="15">
        <text>L-lysine + NADPH + O2 = N(6)-hydroxy-L-lysine + NADP(+) + H2O</text>
        <dbReference type="Rhea" id="RHEA:23228"/>
        <dbReference type="ChEBI" id="CHEBI:15377"/>
        <dbReference type="ChEBI" id="CHEBI:15379"/>
        <dbReference type="ChEBI" id="CHEBI:32551"/>
        <dbReference type="ChEBI" id="CHEBI:57783"/>
        <dbReference type="ChEBI" id="CHEBI:57820"/>
        <dbReference type="ChEBI" id="CHEBI:58349"/>
        <dbReference type="EC" id="1.14.13.59"/>
    </reaction>
</comment>
<dbReference type="InterPro" id="IPR025700">
    <property type="entry name" value="Lys/Orn_oxygenase"/>
</dbReference>
<dbReference type="RefSeq" id="WP_086787999.1">
    <property type="nucleotide sequence ID" value="NZ_JAGIOO010000001.1"/>
</dbReference>
<dbReference type="Proteomes" id="UP001519363">
    <property type="component" value="Unassembled WGS sequence"/>
</dbReference>
<evidence type="ECO:0000256" key="5">
    <source>
        <dbReference type="ARBA" id="ARBA00016406"/>
    </source>
</evidence>
<dbReference type="GO" id="GO:0016491">
    <property type="term" value="F:oxidoreductase activity"/>
    <property type="evidence" value="ECO:0007669"/>
    <property type="project" value="UniProtKB-KW"/>
</dbReference>
<keyword evidence="8" id="KW-0521">NADP</keyword>
<organism evidence="16 17">
    <name type="scientific">Crossiella equi</name>
    <dbReference type="NCBI Taxonomy" id="130796"/>
    <lineage>
        <taxon>Bacteria</taxon>
        <taxon>Bacillati</taxon>
        <taxon>Actinomycetota</taxon>
        <taxon>Actinomycetes</taxon>
        <taxon>Pseudonocardiales</taxon>
        <taxon>Pseudonocardiaceae</taxon>
        <taxon>Crossiella</taxon>
    </lineage>
</organism>
<accession>A0ABS5A9L7</accession>
<keyword evidence="10" id="KW-0503">Monooxygenase</keyword>
<evidence type="ECO:0000256" key="13">
    <source>
        <dbReference type="ARBA" id="ARBA00032493"/>
    </source>
</evidence>
<evidence type="ECO:0000256" key="2">
    <source>
        <dbReference type="ARBA" id="ARBA00004924"/>
    </source>
</evidence>
<evidence type="ECO:0000256" key="11">
    <source>
        <dbReference type="ARBA" id="ARBA00029939"/>
    </source>
</evidence>
<evidence type="ECO:0000313" key="16">
    <source>
        <dbReference type="EMBL" id="MBP2473261.1"/>
    </source>
</evidence>
<evidence type="ECO:0000256" key="7">
    <source>
        <dbReference type="ARBA" id="ARBA00022827"/>
    </source>
</evidence>
<sequence>MSTSTVGEHVPVLDFVGIGFGPSNLALAVAMEERNQQQPDQRQLNGVFFEKQARFGWHRGMLIEDTTMQVSFLKDLVTMRNPTSPHSFLCYLQDKGRLADFINHKMLFPTRVEFHDYLEWVAARFEHRVRYGSEVVGLRPVHAVDGAVEYFDVVVRRDGELTEYRARNIVLAAGLQPNLPAEVVPSERVWHNQQLLHRLDELPADAAKRFIVVGAGQSAAETTEYLHRRYADAQVHAVFARYGYAPADDSKFVNGIFDPEAVDYFFSSTEEVKRMLLNYHRGTNYSAVDIDLIDQLYARVYQEKVQGVHRMHIHRISRLAEVSATPNGVRAVVRFLPTGELSVIEADVLVYATGYRPVDPQALLGEDLVARCRRDERGELRVDRDYRVATEDTVRAGVYLQGSTETSHGISSTLLSNTAVRVGEILDSILLATERPAAEVAHGQAVPA</sequence>
<evidence type="ECO:0000256" key="15">
    <source>
        <dbReference type="ARBA" id="ARBA00048407"/>
    </source>
</evidence>
<protein>
    <recommendedName>
        <fullName evidence="5">L-lysine N6-monooxygenase MbtG</fullName>
        <ecNumber evidence="4">1.14.13.59</ecNumber>
    </recommendedName>
    <alternativeName>
        <fullName evidence="14">Lysine 6-N-hydroxylase</fullName>
    </alternativeName>
    <alternativeName>
        <fullName evidence="13">Lysine N6-hydroxylase</fullName>
    </alternativeName>
    <alternativeName>
        <fullName evidence="11">Lysine-N-oxygenase</fullName>
    </alternativeName>
    <alternativeName>
        <fullName evidence="12">Mycobactin synthase protein G</fullName>
    </alternativeName>
</protein>
<dbReference type="PANTHER" id="PTHR42802">
    <property type="entry name" value="MONOOXYGENASE"/>
    <property type="match status" value="1"/>
</dbReference>
<dbReference type="Gene3D" id="3.50.50.60">
    <property type="entry name" value="FAD/NAD(P)-binding domain"/>
    <property type="match status" value="1"/>
</dbReference>
<dbReference type="EMBL" id="JAGIOO010000001">
    <property type="protein sequence ID" value="MBP2473261.1"/>
    <property type="molecule type" value="Genomic_DNA"/>
</dbReference>
<comment type="pathway">
    <text evidence="2">Siderophore biosynthesis.</text>
</comment>
<comment type="caution">
    <text evidence="16">The sequence shown here is derived from an EMBL/GenBank/DDBJ whole genome shotgun (WGS) entry which is preliminary data.</text>
</comment>
<name>A0ABS5A9L7_9PSEU</name>
<evidence type="ECO:0000256" key="14">
    <source>
        <dbReference type="ARBA" id="ARBA00032738"/>
    </source>
</evidence>
<evidence type="ECO:0000313" key="17">
    <source>
        <dbReference type="Proteomes" id="UP001519363"/>
    </source>
</evidence>
<evidence type="ECO:0000256" key="10">
    <source>
        <dbReference type="ARBA" id="ARBA00023033"/>
    </source>
</evidence>
<comment type="similarity">
    <text evidence="3">Belongs to the lysine N(6)-hydroxylase/L-ornithine N(5)-oxygenase family.</text>
</comment>
<evidence type="ECO:0000256" key="3">
    <source>
        <dbReference type="ARBA" id="ARBA00007588"/>
    </source>
</evidence>
<evidence type="ECO:0000256" key="6">
    <source>
        <dbReference type="ARBA" id="ARBA00022630"/>
    </source>
</evidence>
<evidence type="ECO:0000256" key="4">
    <source>
        <dbReference type="ARBA" id="ARBA00013076"/>
    </source>
</evidence>
<keyword evidence="7" id="KW-0274">FAD</keyword>
<dbReference type="EC" id="1.14.13.59" evidence="4"/>
<reference evidence="16 17" key="1">
    <citation type="submission" date="2021-03" db="EMBL/GenBank/DDBJ databases">
        <title>Sequencing the genomes of 1000 actinobacteria strains.</title>
        <authorList>
            <person name="Klenk H.-P."/>
        </authorList>
    </citation>
    <scope>NUCLEOTIDE SEQUENCE [LARGE SCALE GENOMIC DNA]</scope>
    <source>
        <strain evidence="16 17">DSM 44580</strain>
    </source>
</reference>
<gene>
    <name evidence="16" type="ORF">JOF53_002133</name>
</gene>
<evidence type="ECO:0000256" key="1">
    <source>
        <dbReference type="ARBA" id="ARBA00001974"/>
    </source>
</evidence>
<evidence type="ECO:0000256" key="9">
    <source>
        <dbReference type="ARBA" id="ARBA00023002"/>
    </source>
</evidence>
<dbReference type="InterPro" id="IPR036188">
    <property type="entry name" value="FAD/NAD-bd_sf"/>
</dbReference>
<evidence type="ECO:0000256" key="8">
    <source>
        <dbReference type="ARBA" id="ARBA00022857"/>
    </source>
</evidence>
<keyword evidence="6" id="KW-0285">Flavoprotein</keyword>